<proteinExistence type="predicted"/>
<feature type="compositionally biased region" description="Polar residues" evidence="1">
    <location>
        <begin position="1264"/>
        <end position="1278"/>
    </location>
</feature>
<feature type="compositionally biased region" description="Low complexity" evidence="1">
    <location>
        <begin position="1025"/>
        <end position="1035"/>
    </location>
</feature>
<evidence type="ECO:0008006" key="4">
    <source>
        <dbReference type="Google" id="ProtNLM"/>
    </source>
</evidence>
<organism evidence="2 3">
    <name type="scientific">Suillus placidus</name>
    <dbReference type="NCBI Taxonomy" id="48579"/>
    <lineage>
        <taxon>Eukaryota</taxon>
        <taxon>Fungi</taxon>
        <taxon>Dikarya</taxon>
        <taxon>Basidiomycota</taxon>
        <taxon>Agaricomycotina</taxon>
        <taxon>Agaricomycetes</taxon>
        <taxon>Agaricomycetidae</taxon>
        <taxon>Boletales</taxon>
        <taxon>Suillineae</taxon>
        <taxon>Suillaceae</taxon>
        <taxon>Suillus</taxon>
    </lineage>
</organism>
<feature type="region of interest" description="Disordered" evidence="1">
    <location>
        <begin position="1185"/>
        <end position="1213"/>
    </location>
</feature>
<feature type="compositionally biased region" description="Polar residues" evidence="1">
    <location>
        <begin position="1185"/>
        <end position="1206"/>
    </location>
</feature>
<protein>
    <recommendedName>
        <fullName evidence="4">Telomere-associated protein Rif1 N-terminal domain-containing protein</fullName>
    </recommendedName>
</protein>
<evidence type="ECO:0000256" key="1">
    <source>
        <dbReference type="SAM" id="MobiDB-lite"/>
    </source>
</evidence>
<comment type="caution">
    <text evidence="2">The sequence shown here is derived from an EMBL/GenBank/DDBJ whole genome shotgun (WGS) entry which is preliminary data.</text>
</comment>
<gene>
    <name evidence="2" type="ORF">EV702DRAFT_475118</name>
</gene>
<reference evidence="2" key="1">
    <citation type="journal article" date="2020" name="New Phytol.">
        <title>Comparative genomics reveals dynamic genome evolution in host specialist ectomycorrhizal fungi.</title>
        <authorList>
            <person name="Lofgren L.A."/>
            <person name="Nguyen N.H."/>
            <person name="Vilgalys R."/>
            <person name="Ruytinx J."/>
            <person name="Liao H.L."/>
            <person name="Branco S."/>
            <person name="Kuo A."/>
            <person name="LaButti K."/>
            <person name="Lipzen A."/>
            <person name="Andreopoulos W."/>
            <person name="Pangilinan J."/>
            <person name="Riley R."/>
            <person name="Hundley H."/>
            <person name="Na H."/>
            <person name="Barry K."/>
            <person name="Grigoriev I.V."/>
            <person name="Stajich J.E."/>
            <person name="Kennedy P.G."/>
        </authorList>
    </citation>
    <scope>NUCLEOTIDE SEQUENCE</scope>
    <source>
        <strain evidence="2">DOB743</strain>
    </source>
</reference>
<name>A0A9P6ZR37_9AGAM</name>
<feature type="region of interest" description="Disordered" evidence="1">
    <location>
        <begin position="1263"/>
        <end position="1291"/>
    </location>
</feature>
<dbReference type="Proteomes" id="UP000714275">
    <property type="component" value="Unassembled WGS sequence"/>
</dbReference>
<keyword evidence="3" id="KW-1185">Reference proteome</keyword>
<dbReference type="OrthoDB" id="3259617at2759"/>
<dbReference type="EMBL" id="JABBWD010000038">
    <property type="protein sequence ID" value="KAG1774913.1"/>
    <property type="molecule type" value="Genomic_DNA"/>
</dbReference>
<feature type="compositionally biased region" description="Polar residues" evidence="1">
    <location>
        <begin position="1080"/>
        <end position="1103"/>
    </location>
</feature>
<feature type="compositionally biased region" description="Polar residues" evidence="1">
    <location>
        <begin position="1044"/>
        <end position="1062"/>
    </location>
</feature>
<accession>A0A9P6ZR37</accession>
<evidence type="ECO:0000313" key="2">
    <source>
        <dbReference type="EMBL" id="KAG1774913.1"/>
    </source>
</evidence>
<feature type="region of interest" description="Disordered" evidence="1">
    <location>
        <begin position="1020"/>
        <end position="1123"/>
    </location>
</feature>
<evidence type="ECO:0000313" key="3">
    <source>
        <dbReference type="Proteomes" id="UP000714275"/>
    </source>
</evidence>
<sequence>MTGELTRGAPGHTAPLHDTTYLTSPLQSIVNSLEPNSLHSNHDLLDAYNTFSNRIRAEALELQQSCASLPALEFLRINAHTFSQALRRDIALAHIDPFIPPRTCSSGESLFSGHRQSTADVVKHAGDSSALCQQALCALSDVFRFHNLYSLFSDPDISSLLAEILNLTYSRRLPILNNAKVFSLALWILGSQRLPQSLLSSRASDIASVVRSTLDTQPIGQQFAQHTEDGLKGVCHLLEFYPTTFFVHVIQQLPLVLSHLLCNSYAVRLQAALVLGKMALNLLNTSLDISLDYRQVISDFVLDFLDKQCAKTTSTQISELHRIAKAAIAVEEESELVEGPVWLLSTMSSLIILSDHCLFSHSDTFKFFMRLAVLGFAHVRSVVRGLAQRLWSCLAIAFTRIPDEDVRTKEAVFLYLDRRFRSDIGIAVVTMLLNTSAAPSSSSSEQITSFDAVSRALTLVHDMAHDSDKHISSDGLSLLHKLMGGVGAPAPSTPDMTTSSPRLPTSLFDGSLLTDKWDRSTLHSIHRSSLTEVRHLSEAEILRHRTRLRSTWVHLAQSQISCESCLPPKLIEIWQSLLLAESQLTQAFHHLTISADLAEESALVITGFIPQTPENSEEPDSTILMSAQVRALAAITQLWSMMKNAFASKCISTAAKIILTNLLKHDFRLSDKSVLDRWSKLCVDLIVAGMPLWTQELFAMRSLQMTETITRQLWSLVAQSLISQSKISFWLDIVTLLVVPLGSWTMSAVELDVWNSLLQKTLTFASRASTELSTVIDAIAQAVLPVTCVDRMIFLQIPLSHLLSCFIPDASSCPPDSLLSLVSSVLQGTYNTNAELMNGSLQLLHSIQTTIVVSSPSHVLHILESLRAGLQLWIEDKEEVLTENEFNLVIMPLYSDTLAVLERHPLSLDFLKSVEFFLAAGFSRIIAPALAPLAFEKFWRATYHGQHQFTSDIPAGVISVLKAFTTVFGGDLLAGFPSDSQSTTSSGFPSSPIRGNHLAAEHLSSALFDDAHCVEHTFGNATPRSVSVSPSHSPSTILPRDPASPSQSDVLHNPQNNPSSTDEILASNIPGSRQGGIIPSNEQSFSPRSSRLTKSTHQTGQGSKRSHEYQDTTLQKRRGTISDAQKYYPSRFISESTTSKLMPPVPIIRPYSAPAEQSKRVFDGIVLSTLRQVVAAERTFELSTGSSAAETFQFNDPPRSVQTPSVASDDSDDYDSWEIRYTEIGSSEMEVDDFLAEVPGDSLIESSSILQEALGTMETRAALGTQQRSKSQEASQHVAQYPTPLRRSNTGSSHLDALRQAYAAVASRGSQIPVHELVQATRLVHQIGVALSEQMDKKFGGSS</sequence>